<comment type="subcellular location">
    <subcellularLocation>
        <location evidence="1">Cytoplasm</location>
        <location evidence="1">Cytoskeleton</location>
        <location evidence="1">Cilium axoneme</location>
    </subcellularLocation>
</comment>
<evidence type="ECO:0000313" key="3">
    <source>
        <dbReference type="Proteomes" id="UP000815325"/>
    </source>
</evidence>
<name>A0ABQ7G840_DUNSA</name>
<dbReference type="InterPro" id="IPR032675">
    <property type="entry name" value="LRR_dom_sf"/>
</dbReference>
<proteinExistence type="predicted"/>
<evidence type="ECO:0000256" key="1">
    <source>
        <dbReference type="ARBA" id="ARBA00004430"/>
    </source>
</evidence>
<organism evidence="2 3">
    <name type="scientific">Dunaliella salina</name>
    <name type="common">Green alga</name>
    <name type="synonym">Protococcus salinus</name>
    <dbReference type="NCBI Taxonomy" id="3046"/>
    <lineage>
        <taxon>Eukaryota</taxon>
        <taxon>Viridiplantae</taxon>
        <taxon>Chlorophyta</taxon>
        <taxon>core chlorophytes</taxon>
        <taxon>Chlorophyceae</taxon>
        <taxon>CS clade</taxon>
        <taxon>Chlamydomonadales</taxon>
        <taxon>Dunaliellaceae</taxon>
        <taxon>Dunaliella</taxon>
    </lineage>
</organism>
<dbReference type="Proteomes" id="UP000815325">
    <property type="component" value="Unassembled WGS sequence"/>
</dbReference>
<dbReference type="SUPFAM" id="SSF52047">
    <property type="entry name" value="RNI-like"/>
    <property type="match status" value="1"/>
</dbReference>
<comment type="caution">
    <text evidence="2">The sequence shown here is derived from an EMBL/GenBank/DDBJ whole genome shotgun (WGS) entry which is preliminary data.</text>
</comment>
<sequence length="539" mass="59050">MECDTSVAWTSFHALPEHLVAIIYSFLDSPSRHAFFASCRAVHSAPSVLAQITSLVIPPEQVDKGSSMPDCNPLPFFPSGARLSSLRIQGTFSLVGTAASRAQHDDGPQLRNLLQPAHKALRAKLQNVMHDVTELNLEGINLIADAPAAALSGLLCALCPNLKVLKLSKPGPASSSKASFLPASFLPPLANLRLMELHMAKNVNDVHALGQLESLQALSFSLPLSRSIPLAPLASLRSLKHLSICEDDSMPVGGSLADALAGLHMLEELRLPGLPAQRELHNLSRSLRTLVVNHVHTWIQMGDGEFRRMSELLSLASSSRFPMLRRIRIKDVDFSGGRNEQHTLPGVLQQASALLPPVHVTVDEVSGVDDLHPFFNVLHAHAEFARSIRAISFSGEKIEAGHLQHVAEHCPLLTSLRLDYGCLSDLGLRPLYEAVESLPFLQYLYFSMDAFERSVPALSVALLAFLVAAACQKSEAPHLHVELALIADADMDEAWTVEEKVDDLYTFFDRIRESWATARERLESIPKTRPVNLTLRSDL</sequence>
<keyword evidence="3" id="KW-1185">Reference proteome</keyword>
<dbReference type="EMBL" id="MU070007">
    <property type="protein sequence ID" value="KAF5830778.1"/>
    <property type="molecule type" value="Genomic_DNA"/>
</dbReference>
<dbReference type="Gene3D" id="3.80.10.10">
    <property type="entry name" value="Ribonuclease Inhibitor"/>
    <property type="match status" value="2"/>
</dbReference>
<reference evidence="2" key="1">
    <citation type="submission" date="2017-08" db="EMBL/GenBank/DDBJ databases">
        <authorList>
            <person name="Polle J.E."/>
            <person name="Barry K."/>
            <person name="Cushman J."/>
            <person name="Schmutz J."/>
            <person name="Tran D."/>
            <person name="Hathwaick L.T."/>
            <person name="Yim W.C."/>
            <person name="Jenkins J."/>
            <person name="Mckie-Krisberg Z.M."/>
            <person name="Prochnik S."/>
            <person name="Lindquist E."/>
            <person name="Dockter R.B."/>
            <person name="Adam C."/>
            <person name="Molina H."/>
            <person name="Bunkerborg J."/>
            <person name="Jin E."/>
            <person name="Buchheim M."/>
            <person name="Magnuson J."/>
        </authorList>
    </citation>
    <scope>NUCLEOTIDE SEQUENCE</scope>
    <source>
        <strain evidence="2">CCAP 19/18</strain>
    </source>
</reference>
<gene>
    <name evidence="2" type="ORF">DUNSADRAFT_14061</name>
</gene>
<evidence type="ECO:0000313" key="2">
    <source>
        <dbReference type="EMBL" id="KAF5830778.1"/>
    </source>
</evidence>
<accession>A0ABQ7G840</accession>
<protein>
    <recommendedName>
        <fullName evidence="4">F-box domain-containing protein</fullName>
    </recommendedName>
</protein>
<evidence type="ECO:0008006" key="4">
    <source>
        <dbReference type="Google" id="ProtNLM"/>
    </source>
</evidence>